<dbReference type="PANTHER" id="PTHR37539">
    <property type="entry name" value="SECRETED PROTEIN-RELATED"/>
    <property type="match status" value="1"/>
</dbReference>
<dbReference type="Proteomes" id="UP001183648">
    <property type="component" value="Unassembled WGS sequence"/>
</dbReference>
<accession>A0ABU2BSY0</accession>
<protein>
    <recommendedName>
        <fullName evidence="1">ER-bound oxygenase mpaB/mpaB'/Rubber oxygenase catalytic domain-containing protein</fullName>
    </recommendedName>
</protein>
<proteinExistence type="predicted"/>
<name>A0ABU2BSY0_9ACTN</name>
<dbReference type="RefSeq" id="WP_310300155.1">
    <property type="nucleotide sequence ID" value="NZ_BAAAPS010000001.1"/>
</dbReference>
<feature type="domain" description="ER-bound oxygenase mpaB/mpaB'/Rubber oxygenase catalytic" evidence="1">
    <location>
        <begin position="133"/>
        <end position="361"/>
    </location>
</feature>
<dbReference type="EMBL" id="JAVDYG010000001">
    <property type="protein sequence ID" value="MDR7361741.1"/>
    <property type="molecule type" value="Genomic_DNA"/>
</dbReference>
<dbReference type="Pfam" id="PF09995">
    <property type="entry name" value="MPAB_Lcp_cat"/>
    <property type="match status" value="1"/>
</dbReference>
<evidence type="ECO:0000259" key="1">
    <source>
        <dbReference type="Pfam" id="PF09995"/>
    </source>
</evidence>
<evidence type="ECO:0000313" key="2">
    <source>
        <dbReference type="EMBL" id="MDR7361741.1"/>
    </source>
</evidence>
<sequence length="410" mass="44588">MHQPTLLDTVPHPSVVSDPSTVLGRHFSDLVDEATLRPDPRQVEEFRSHAHCADPLADDVVEAMATDGPTVRAAVEAALARGCTPSDDDPDPVRELFARTAATPYWVDLRQVEAGQRALARAGILGLMSLGSLALMGGYLSRRSIKPLVRTGELDAMAPRRLTETAAWWLEVTTPGSLRPGGKGVESVLRVRLTHAHVRRWMHRRPDWDYESWDAPVNQIQMAGTHLLFSIACLGGLQRLGVRYDARERAAVMHLWRYVGWLMGIEDALLPATEADGWRLFWLMAATELDPDEDSRALADALTRSSGLAAADAPDLVVQAGLAFNAGMSRYLLGDWACDVLGLQRSRGGALAVRAFTRGVAAAELGRRVVPGGTRVAGLVGGATRRRFIERAASALDADRSYGRDHLTTA</sequence>
<organism evidence="2 3">
    <name type="scientific">Nocardioides marmoribigeumensis</name>
    <dbReference type="NCBI Taxonomy" id="433649"/>
    <lineage>
        <taxon>Bacteria</taxon>
        <taxon>Bacillati</taxon>
        <taxon>Actinomycetota</taxon>
        <taxon>Actinomycetes</taxon>
        <taxon>Propionibacteriales</taxon>
        <taxon>Nocardioidaceae</taxon>
        <taxon>Nocardioides</taxon>
    </lineage>
</organism>
<keyword evidence="3" id="KW-1185">Reference proteome</keyword>
<comment type="caution">
    <text evidence="2">The sequence shown here is derived from an EMBL/GenBank/DDBJ whole genome shotgun (WGS) entry which is preliminary data.</text>
</comment>
<gene>
    <name evidence="2" type="ORF">J2S63_001294</name>
</gene>
<dbReference type="InterPro" id="IPR037473">
    <property type="entry name" value="Lcp-like"/>
</dbReference>
<dbReference type="InterPro" id="IPR018713">
    <property type="entry name" value="MPAB/Lcp_cat_dom"/>
</dbReference>
<dbReference type="PANTHER" id="PTHR37539:SF1">
    <property type="entry name" value="ER-BOUND OXYGENASE MPAB_MPAB'_RUBBER OXYGENASE CATALYTIC DOMAIN-CONTAINING PROTEIN"/>
    <property type="match status" value="1"/>
</dbReference>
<evidence type="ECO:0000313" key="3">
    <source>
        <dbReference type="Proteomes" id="UP001183648"/>
    </source>
</evidence>
<reference evidence="2 3" key="1">
    <citation type="submission" date="2023-07" db="EMBL/GenBank/DDBJ databases">
        <title>Sequencing the genomes of 1000 actinobacteria strains.</title>
        <authorList>
            <person name="Klenk H.-P."/>
        </authorList>
    </citation>
    <scope>NUCLEOTIDE SEQUENCE [LARGE SCALE GENOMIC DNA]</scope>
    <source>
        <strain evidence="2 3">DSM 19426</strain>
    </source>
</reference>